<dbReference type="Pfam" id="PF16571">
    <property type="entry name" value="FBP_C"/>
    <property type="match status" value="1"/>
</dbReference>
<dbReference type="CDD" id="cd16342">
    <property type="entry name" value="FusC_FusB"/>
    <property type="match status" value="1"/>
</dbReference>
<feature type="domain" description="Elongation factor G-binding protein C-terminal treble-clef zinc-finger" evidence="2">
    <location>
        <begin position="102"/>
        <end position="203"/>
    </location>
</feature>
<protein>
    <submittedName>
        <fullName evidence="3">Elongation factor G-binding protein</fullName>
    </submittedName>
</protein>
<dbReference type="InterPro" id="IPR010841">
    <property type="entry name" value="EF-G-binding_N"/>
</dbReference>
<gene>
    <name evidence="3" type="ORF">DQX05_17305</name>
</gene>
<dbReference type="AlphaFoldDB" id="A0A3A3GEM1"/>
<name>A0A3A3GEM1_PANTH</name>
<dbReference type="Proteomes" id="UP000266177">
    <property type="component" value="Unassembled WGS sequence"/>
</dbReference>
<dbReference type="EMBL" id="QYZD01000016">
    <property type="protein sequence ID" value="RJG22426.1"/>
    <property type="molecule type" value="Genomic_DNA"/>
</dbReference>
<proteinExistence type="predicted"/>
<dbReference type="Pfam" id="PF07299">
    <property type="entry name" value="EF-G-binding_N"/>
    <property type="match status" value="1"/>
</dbReference>
<dbReference type="InterPro" id="IPR038344">
    <property type="entry name" value="EF-G_N_sf"/>
</dbReference>
<dbReference type="InterPro" id="IPR032330">
    <property type="entry name" value="EF-G-binding_C"/>
</dbReference>
<organism evidence="3 4">
    <name type="scientific">Paenibacillus thiaminolyticus</name>
    <name type="common">Bacillus thiaminolyticus</name>
    <dbReference type="NCBI Taxonomy" id="49283"/>
    <lineage>
        <taxon>Bacteria</taxon>
        <taxon>Bacillati</taxon>
        <taxon>Bacillota</taxon>
        <taxon>Bacilli</taxon>
        <taxon>Bacillales</taxon>
        <taxon>Paenibacillaceae</taxon>
        <taxon>Paenibacillus</taxon>
    </lineage>
</organism>
<comment type="caution">
    <text evidence="3">The sequence shown here is derived from an EMBL/GenBank/DDBJ whole genome shotgun (WGS) entry which is preliminary data.</text>
</comment>
<evidence type="ECO:0000313" key="4">
    <source>
        <dbReference type="Proteomes" id="UP000266177"/>
    </source>
</evidence>
<dbReference type="Gene3D" id="1.20.1280.250">
    <property type="match status" value="1"/>
</dbReference>
<dbReference type="GO" id="GO:0003746">
    <property type="term" value="F:translation elongation factor activity"/>
    <property type="evidence" value="ECO:0007669"/>
    <property type="project" value="UniProtKB-KW"/>
</dbReference>
<feature type="domain" description="Elongation factor G-binding protein N-terminal" evidence="1">
    <location>
        <begin position="5"/>
        <end position="86"/>
    </location>
</feature>
<accession>A0A3A3GEM1</accession>
<dbReference type="RefSeq" id="WP_119794790.1">
    <property type="nucleotide sequence ID" value="NZ_QYZD01000016.1"/>
</dbReference>
<reference evidence="3 4" key="1">
    <citation type="submission" date="2018-09" db="EMBL/GenBank/DDBJ databases">
        <title>Paenibacillus SK2017-BO5.</title>
        <authorList>
            <person name="Piskunova J.V."/>
            <person name="Dubiley S.A."/>
            <person name="Severinov K.V."/>
        </authorList>
    </citation>
    <scope>NUCLEOTIDE SEQUENCE [LARGE SCALE GENOMIC DNA]</scope>
    <source>
        <strain evidence="3 4">BO5</strain>
    </source>
</reference>
<dbReference type="OrthoDB" id="1891078at2"/>
<keyword evidence="3" id="KW-0251">Elongation factor</keyword>
<keyword evidence="3" id="KW-0648">Protein biosynthesis</keyword>
<evidence type="ECO:0000313" key="3">
    <source>
        <dbReference type="EMBL" id="RJG22426.1"/>
    </source>
</evidence>
<sequence length="217" mass="24607">MVKTFIRNHQYNLIKKQTDLLQHACNTVTDPKVVESVRYSALTKIVEAFPDAEEAQKQALENISTLHSMVEFQDYLESLVPYLAEFAPVTEKQIRKLFPKIKKLKVPDAAAIDFRYVTYVGWTDIATNRMFFVYHLNGQLVGIEGRYTPTNKKSVCFLCNRHQEVALFSAVTKSKPANASPDYYKAIGNYVCMNSDACNKHITNVGTLEKFIGNVLG</sequence>
<evidence type="ECO:0000259" key="2">
    <source>
        <dbReference type="Pfam" id="PF16571"/>
    </source>
</evidence>
<evidence type="ECO:0000259" key="1">
    <source>
        <dbReference type="Pfam" id="PF07299"/>
    </source>
</evidence>